<feature type="compositionally biased region" description="Acidic residues" evidence="1">
    <location>
        <begin position="474"/>
        <end position="509"/>
    </location>
</feature>
<dbReference type="InterPro" id="IPR011990">
    <property type="entry name" value="TPR-like_helical_dom_sf"/>
</dbReference>
<comment type="caution">
    <text evidence="2">The sequence shown here is derived from an EMBL/GenBank/DDBJ whole genome shotgun (WGS) entry which is preliminary data.</text>
</comment>
<proteinExistence type="predicted"/>
<organism evidence="2 3">
    <name type="scientific">Bionectria ochroleuca</name>
    <name type="common">Gliocladium roseum</name>
    <dbReference type="NCBI Taxonomy" id="29856"/>
    <lineage>
        <taxon>Eukaryota</taxon>
        <taxon>Fungi</taxon>
        <taxon>Dikarya</taxon>
        <taxon>Ascomycota</taxon>
        <taxon>Pezizomycotina</taxon>
        <taxon>Sordariomycetes</taxon>
        <taxon>Hypocreomycetidae</taxon>
        <taxon>Hypocreales</taxon>
        <taxon>Bionectriaceae</taxon>
        <taxon>Clonostachys</taxon>
    </lineage>
</organism>
<accession>A0ABY6U7J5</accession>
<dbReference type="Gene3D" id="1.25.40.10">
    <property type="entry name" value="Tetratricopeptide repeat domain"/>
    <property type="match status" value="1"/>
</dbReference>
<feature type="region of interest" description="Disordered" evidence="1">
    <location>
        <begin position="421"/>
        <end position="517"/>
    </location>
</feature>
<reference evidence="2 3" key="1">
    <citation type="submission" date="2019-06" db="EMBL/GenBank/DDBJ databases">
        <authorList>
            <person name="Broberg M."/>
        </authorList>
    </citation>
    <scope>NUCLEOTIDE SEQUENCE [LARGE SCALE GENOMIC DNA]</scope>
</reference>
<sequence>MQAKEALAQSLSKMGRYAEALELRADIHEFREATLSAEHPETCLAAINLATSMQQIGSLARDSPWTEEITMIHYAESRLSDVLGKNHIVTLRAKSNIVRLYLARKDFPRALEKVLEVKGIMADRGVKLESKQTGDYDQDILDYERLYAELLLRRWSGEDQRNALSLWRRIVKRLVDQNAGTRQVSFAILRVARCYMKSNELDEAEAKVLEASRLQNDGFYDNTLDCKVLQAEILERRADICDSASNSGSEDDQGIRPKGVWVPEDRNRIFRHIWLCQNRSCAHLAGKPYVMDACYCRLSRRQAGRMCCCHRYMRFKSLESDSACSYEADSSSCSSEADDFEQAYLSLDEKFRCYNRQCRKPRHTCVHTKGSGLQDIMPSKIGCYCRPSVSMPNRMLCCHCHKPMTAISRERRWGWGVTGGKHDPGGWDSSSDIGTNCPSGSEDFRSVIDASDLSEANPNGADDSSDDGGGGGGDDCEHDDSTDDDDDDDDDDSDDDGNDADDDEGDDEVSYGLKHSP</sequence>
<keyword evidence="3" id="KW-1185">Reference proteome</keyword>
<evidence type="ECO:0000313" key="2">
    <source>
        <dbReference type="EMBL" id="VUC27042.1"/>
    </source>
</evidence>
<dbReference type="EMBL" id="CABFNS010000761">
    <property type="protein sequence ID" value="VUC27042.1"/>
    <property type="molecule type" value="Genomic_DNA"/>
</dbReference>
<protein>
    <submittedName>
        <fullName evidence="2">Uncharacterized protein</fullName>
    </submittedName>
</protein>
<name>A0ABY6U7J5_BIOOC</name>
<dbReference type="Proteomes" id="UP000766486">
    <property type="component" value="Unassembled WGS sequence"/>
</dbReference>
<gene>
    <name evidence="2" type="ORF">CLO192961_LOCUS200295</name>
</gene>
<evidence type="ECO:0000256" key="1">
    <source>
        <dbReference type="SAM" id="MobiDB-lite"/>
    </source>
</evidence>
<feature type="compositionally biased region" description="Polar residues" evidence="1">
    <location>
        <begin position="428"/>
        <end position="439"/>
    </location>
</feature>
<evidence type="ECO:0000313" key="3">
    <source>
        <dbReference type="Proteomes" id="UP000766486"/>
    </source>
</evidence>